<dbReference type="InterPro" id="IPR046955">
    <property type="entry name" value="PHR1-like"/>
</dbReference>
<evidence type="ECO:0000256" key="1">
    <source>
        <dbReference type="ARBA" id="ARBA00004123"/>
    </source>
</evidence>
<dbReference type="FunFam" id="1.10.10.60:FF:000002">
    <property type="entry name" value="Myb family transcription factor"/>
    <property type="match status" value="1"/>
</dbReference>
<evidence type="ECO:0000259" key="6">
    <source>
        <dbReference type="PROSITE" id="PS51294"/>
    </source>
</evidence>
<dbReference type="SUPFAM" id="SSF46689">
    <property type="entry name" value="Homeodomain-like"/>
    <property type="match status" value="1"/>
</dbReference>
<feature type="domain" description="HTH myb-type" evidence="6">
    <location>
        <begin position="12"/>
        <end position="72"/>
    </location>
</feature>
<evidence type="ECO:0000313" key="7">
    <source>
        <dbReference type="Proteomes" id="UP000504608"/>
    </source>
</evidence>
<dbReference type="AlphaFoldDB" id="A0A6J1JVP9"/>
<dbReference type="InterPro" id="IPR001005">
    <property type="entry name" value="SANT/Myb"/>
</dbReference>
<sequence length="249" mass="28008">MSRNGSVRQYIRSKVPRLRWTPELHHCFVLAIQTLGGHHKATPKLVLQLMDVKGLTISHVKSHLQMYRSTRADMGRQDHKCSSVGRKASNFEEEDEDGCVEEENVKGGGVSYRSRTTTQTSASKRGNRSSRNDGFYGHKEIKMMMMVGDSESHGVALNQSAANHAFFKKMKKEDEEKELSLCLCLQHHCHGSSSEISEAISSSSSKLDNINNNHNNNSYRDCSSWSYGRQQQQQISVNLELSMALCGSR</sequence>
<evidence type="ECO:0000313" key="8">
    <source>
        <dbReference type="RefSeq" id="XP_022994397.1"/>
    </source>
</evidence>
<reference evidence="8" key="1">
    <citation type="submission" date="2025-08" db="UniProtKB">
        <authorList>
            <consortium name="RefSeq"/>
        </authorList>
    </citation>
    <scope>IDENTIFICATION</scope>
    <source>
        <tissue evidence="8">Young leaves</tissue>
    </source>
</reference>
<protein>
    <submittedName>
        <fullName evidence="8">Myb family transcription factor At1g14600 isoform X2</fullName>
    </submittedName>
</protein>
<dbReference type="NCBIfam" id="TIGR01557">
    <property type="entry name" value="myb_SHAQKYF"/>
    <property type="match status" value="1"/>
</dbReference>
<organism evidence="7 8">
    <name type="scientific">Cucurbita maxima</name>
    <name type="common">Pumpkin</name>
    <name type="synonym">Winter squash</name>
    <dbReference type="NCBI Taxonomy" id="3661"/>
    <lineage>
        <taxon>Eukaryota</taxon>
        <taxon>Viridiplantae</taxon>
        <taxon>Streptophyta</taxon>
        <taxon>Embryophyta</taxon>
        <taxon>Tracheophyta</taxon>
        <taxon>Spermatophyta</taxon>
        <taxon>Magnoliopsida</taxon>
        <taxon>eudicotyledons</taxon>
        <taxon>Gunneridae</taxon>
        <taxon>Pentapetalae</taxon>
        <taxon>rosids</taxon>
        <taxon>fabids</taxon>
        <taxon>Cucurbitales</taxon>
        <taxon>Cucurbitaceae</taxon>
        <taxon>Cucurbiteae</taxon>
        <taxon>Cucurbita</taxon>
    </lineage>
</organism>
<dbReference type="Pfam" id="PF00249">
    <property type="entry name" value="Myb_DNA-binding"/>
    <property type="match status" value="1"/>
</dbReference>
<proteinExistence type="predicted"/>
<evidence type="ECO:0000256" key="3">
    <source>
        <dbReference type="ARBA" id="ARBA00023163"/>
    </source>
</evidence>
<dbReference type="GO" id="GO:0003677">
    <property type="term" value="F:DNA binding"/>
    <property type="evidence" value="ECO:0007669"/>
    <property type="project" value="InterPro"/>
</dbReference>
<evidence type="ECO:0000256" key="4">
    <source>
        <dbReference type="ARBA" id="ARBA00023242"/>
    </source>
</evidence>
<comment type="subcellular location">
    <subcellularLocation>
        <location evidence="1">Nucleus</location>
    </subcellularLocation>
</comment>
<gene>
    <name evidence="8" type="primary">LOC111490114</name>
</gene>
<dbReference type="PANTHER" id="PTHR31314:SF155">
    <property type="entry name" value="GLYCOSYLTRANSFERASE"/>
    <property type="match status" value="1"/>
</dbReference>
<evidence type="ECO:0000256" key="2">
    <source>
        <dbReference type="ARBA" id="ARBA00023015"/>
    </source>
</evidence>
<keyword evidence="3" id="KW-0804">Transcription</keyword>
<dbReference type="Proteomes" id="UP000504608">
    <property type="component" value="Unplaced"/>
</dbReference>
<dbReference type="PROSITE" id="PS51294">
    <property type="entry name" value="HTH_MYB"/>
    <property type="match status" value="1"/>
</dbReference>
<evidence type="ECO:0000256" key="5">
    <source>
        <dbReference type="SAM" id="MobiDB-lite"/>
    </source>
</evidence>
<dbReference type="InterPro" id="IPR017930">
    <property type="entry name" value="Myb_dom"/>
</dbReference>
<dbReference type="PANTHER" id="PTHR31314">
    <property type="entry name" value="MYB FAMILY TRANSCRIPTION FACTOR PHL7-LIKE"/>
    <property type="match status" value="1"/>
</dbReference>
<feature type="region of interest" description="Disordered" evidence="5">
    <location>
        <begin position="86"/>
        <end position="135"/>
    </location>
</feature>
<dbReference type="InterPro" id="IPR009057">
    <property type="entry name" value="Homeodomain-like_sf"/>
</dbReference>
<feature type="compositionally biased region" description="Acidic residues" evidence="5">
    <location>
        <begin position="91"/>
        <end position="102"/>
    </location>
</feature>
<dbReference type="GO" id="GO:0003700">
    <property type="term" value="F:DNA-binding transcription factor activity"/>
    <property type="evidence" value="ECO:0007669"/>
    <property type="project" value="InterPro"/>
</dbReference>
<name>A0A6J1JVP9_CUCMA</name>
<dbReference type="InterPro" id="IPR006447">
    <property type="entry name" value="Myb_dom_plants"/>
</dbReference>
<keyword evidence="4" id="KW-0539">Nucleus</keyword>
<dbReference type="GO" id="GO:0005634">
    <property type="term" value="C:nucleus"/>
    <property type="evidence" value="ECO:0007669"/>
    <property type="project" value="UniProtKB-SubCell"/>
</dbReference>
<dbReference type="GeneID" id="111490114"/>
<dbReference type="RefSeq" id="XP_022994397.1">
    <property type="nucleotide sequence ID" value="XM_023138629.1"/>
</dbReference>
<feature type="compositionally biased region" description="Polar residues" evidence="5">
    <location>
        <begin position="113"/>
        <end position="124"/>
    </location>
</feature>
<accession>A0A6J1JVP9</accession>
<keyword evidence="7" id="KW-1185">Reference proteome</keyword>
<keyword evidence="2" id="KW-0805">Transcription regulation</keyword>
<dbReference type="Gene3D" id="1.10.10.60">
    <property type="entry name" value="Homeodomain-like"/>
    <property type="match status" value="1"/>
</dbReference>